<feature type="region of interest" description="Disordered" evidence="1">
    <location>
        <begin position="208"/>
        <end position="277"/>
    </location>
</feature>
<evidence type="ECO:0000313" key="3">
    <source>
        <dbReference type="Proteomes" id="UP000077115"/>
    </source>
</evidence>
<reference evidence="2 3" key="1">
    <citation type="submission" date="2006-10" db="EMBL/GenBank/DDBJ databases">
        <title>The Genome Sequence of Batrachochytrium dendrobatidis JEL423.</title>
        <authorList>
            <consortium name="The Broad Institute Genome Sequencing Platform"/>
            <person name="Birren B."/>
            <person name="Lander E."/>
            <person name="Galagan J."/>
            <person name="Cuomo C."/>
            <person name="Devon K."/>
            <person name="Jaffe D."/>
            <person name="Butler J."/>
            <person name="Alvarez P."/>
            <person name="Gnerre S."/>
            <person name="Grabherr M."/>
            <person name="Kleber M."/>
            <person name="Mauceli E."/>
            <person name="Brockman W."/>
            <person name="Young S."/>
            <person name="LaButti K."/>
            <person name="Sykes S."/>
            <person name="DeCaprio D."/>
            <person name="Crawford M."/>
            <person name="Koehrsen M."/>
            <person name="Engels R."/>
            <person name="Montgomery P."/>
            <person name="Pearson M."/>
            <person name="Howarth C."/>
            <person name="Larson L."/>
            <person name="White J."/>
            <person name="O'Leary S."/>
            <person name="Kodira C."/>
            <person name="Zeng Q."/>
            <person name="Yandava C."/>
            <person name="Alvarado L."/>
            <person name="Longcore J."/>
            <person name="James T."/>
        </authorList>
    </citation>
    <scope>NUCLEOTIDE SEQUENCE [LARGE SCALE GENOMIC DNA]</scope>
    <source>
        <strain evidence="2 3">JEL423</strain>
    </source>
</reference>
<dbReference type="VEuPathDB" id="FungiDB:BDEG_25821"/>
<dbReference type="AlphaFoldDB" id="A0A177WQG8"/>
<dbReference type="Proteomes" id="UP000077115">
    <property type="component" value="Unassembled WGS sequence"/>
</dbReference>
<protein>
    <submittedName>
        <fullName evidence="2">Uncharacterized protein</fullName>
    </submittedName>
</protein>
<evidence type="ECO:0000256" key="1">
    <source>
        <dbReference type="SAM" id="MobiDB-lite"/>
    </source>
</evidence>
<feature type="compositionally biased region" description="Polar residues" evidence="1">
    <location>
        <begin position="208"/>
        <end position="229"/>
    </location>
</feature>
<reference evidence="2 3" key="2">
    <citation type="submission" date="2016-05" db="EMBL/GenBank/DDBJ databases">
        <title>Lineage-specific infection strategies underlie the spectrum of fungal disease in amphibians.</title>
        <authorList>
            <person name="Cuomo C.A."/>
            <person name="Farrer R.A."/>
            <person name="James T."/>
            <person name="Longcore J."/>
            <person name="Birren B."/>
        </authorList>
    </citation>
    <scope>NUCLEOTIDE SEQUENCE [LARGE SCALE GENOMIC DNA]</scope>
    <source>
        <strain evidence="2 3">JEL423</strain>
    </source>
</reference>
<evidence type="ECO:0000313" key="2">
    <source>
        <dbReference type="EMBL" id="OAJ42368.1"/>
    </source>
</evidence>
<sequence length="493" mass="55034">MDLVPMTILLNKAKSVLLENGSSWDPCSSVCLDISQTQLALVVVDIKDVENAEMDMEILFSQIQSFSTVADSEVCMIVDHANTRQIVTLCTQDVSKIVHILDYHKVPQSSKSSIVVTPVMVHIPQAPFHTIPTTDSPEDEDKENRDPDENIFLVKPDKQTSLQLDSISNLETIINDLAEVEQQAQNKLLTQTKEALGNTALLTNQHPVDSHLTSYSPKTPSGSVYTEKTTVAKKPKKSIKATNKPVRSKPSKEKCISKKPPSMQSYKGSKPKSSNQPLKLAMCSETDTMGMHANAKSNIENNELAVRRAHLSAQLKSAQDARLLHRQTNSESNLSLPEEPMPILDIKPQSDGKLKRPIKDFVEPEPEFHQLKRQRLDRHLHLESTAAKSNKIPTIFHHQDNPLHQAQQPSHLATTIQADMSDLVDQIAQTYKAYLTEALAQVGDRLYSVTQDKSYVSMIQTAVQKRIERTLAFSAKINAMKETIENVLIPFSE</sequence>
<proteinExistence type="predicted"/>
<accession>A0A177WQG8</accession>
<feature type="region of interest" description="Disordered" evidence="1">
    <location>
        <begin position="127"/>
        <end position="148"/>
    </location>
</feature>
<name>A0A177WQG8_BATDL</name>
<organism evidence="2 3">
    <name type="scientific">Batrachochytrium dendrobatidis (strain JEL423)</name>
    <dbReference type="NCBI Taxonomy" id="403673"/>
    <lineage>
        <taxon>Eukaryota</taxon>
        <taxon>Fungi</taxon>
        <taxon>Fungi incertae sedis</taxon>
        <taxon>Chytridiomycota</taxon>
        <taxon>Chytridiomycota incertae sedis</taxon>
        <taxon>Chytridiomycetes</taxon>
        <taxon>Rhizophydiales</taxon>
        <taxon>Rhizophydiales incertae sedis</taxon>
        <taxon>Batrachochytrium</taxon>
    </lineage>
</organism>
<gene>
    <name evidence="2" type="ORF">BDEG_25821</name>
</gene>
<feature type="compositionally biased region" description="Polar residues" evidence="1">
    <location>
        <begin position="262"/>
        <end position="277"/>
    </location>
</feature>
<dbReference type="EMBL" id="DS022307">
    <property type="protein sequence ID" value="OAJ42368.1"/>
    <property type="molecule type" value="Genomic_DNA"/>
</dbReference>